<sequence length="136" mass="14537">MPCTNNRTERGPVADVAADVAAVGAGDARAAPAPGDGDSIKAPPGGEAQRDVAHTADGRRTKYPRNKGCYSFNKGMLHEEAFPCILVFMIGRGRGGRGGMKGDVSRQKTGYLYRANKQRNNDHTLRVDLFALVPPL</sequence>
<organism evidence="2 3">
    <name type="scientific">Eumeta variegata</name>
    <name type="common">Bagworm moth</name>
    <name type="synonym">Eumeta japonica</name>
    <dbReference type="NCBI Taxonomy" id="151549"/>
    <lineage>
        <taxon>Eukaryota</taxon>
        <taxon>Metazoa</taxon>
        <taxon>Ecdysozoa</taxon>
        <taxon>Arthropoda</taxon>
        <taxon>Hexapoda</taxon>
        <taxon>Insecta</taxon>
        <taxon>Pterygota</taxon>
        <taxon>Neoptera</taxon>
        <taxon>Endopterygota</taxon>
        <taxon>Lepidoptera</taxon>
        <taxon>Glossata</taxon>
        <taxon>Ditrysia</taxon>
        <taxon>Tineoidea</taxon>
        <taxon>Psychidae</taxon>
        <taxon>Oiketicinae</taxon>
        <taxon>Eumeta</taxon>
    </lineage>
</organism>
<feature type="region of interest" description="Disordered" evidence="1">
    <location>
        <begin position="27"/>
        <end position="60"/>
    </location>
</feature>
<comment type="caution">
    <text evidence="2">The sequence shown here is derived from an EMBL/GenBank/DDBJ whole genome shotgun (WGS) entry which is preliminary data.</text>
</comment>
<reference evidence="2 3" key="1">
    <citation type="journal article" date="2019" name="Commun. Biol.">
        <title>The bagworm genome reveals a unique fibroin gene that provides high tensile strength.</title>
        <authorList>
            <person name="Kono N."/>
            <person name="Nakamura H."/>
            <person name="Ohtoshi R."/>
            <person name="Tomita M."/>
            <person name="Numata K."/>
            <person name="Arakawa K."/>
        </authorList>
    </citation>
    <scope>NUCLEOTIDE SEQUENCE [LARGE SCALE GENOMIC DNA]</scope>
</reference>
<dbReference type="Proteomes" id="UP000299102">
    <property type="component" value="Unassembled WGS sequence"/>
</dbReference>
<protein>
    <submittedName>
        <fullName evidence="2">Uncharacterized protein</fullName>
    </submittedName>
</protein>
<accession>A0A4C1SHE4</accession>
<evidence type="ECO:0000256" key="1">
    <source>
        <dbReference type="SAM" id="MobiDB-lite"/>
    </source>
</evidence>
<keyword evidence="3" id="KW-1185">Reference proteome</keyword>
<dbReference type="EMBL" id="BGZK01003378">
    <property type="protein sequence ID" value="GBP00608.1"/>
    <property type="molecule type" value="Genomic_DNA"/>
</dbReference>
<evidence type="ECO:0000313" key="2">
    <source>
        <dbReference type="EMBL" id="GBP00608.1"/>
    </source>
</evidence>
<feature type="compositionally biased region" description="Basic and acidic residues" evidence="1">
    <location>
        <begin position="48"/>
        <end position="60"/>
    </location>
</feature>
<proteinExistence type="predicted"/>
<dbReference type="AlphaFoldDB" id="A0A4C1SHE4"/>
<feature type="compositionally biased region" description="Low complexity" evidence="1">
    <location>
        <begin position="27"/>
        <end position="37"/>
    </location>
</feature>
<evidence type="ECO:0000313" key="3">
    <source>
        <dbReference type="Proteomes" id="UP000299102"/>
    </source>
</evidence>
<gene>
    <name evidence="2" type="ORF">EVAR_70756_1</name>
</gene>
<name>A0A4C1SHE4_EUMVA</name>